<dbReference type="Gene3D" id="2.120.10.30">
    <property type="entry name" value="TolB, C-terminal domain"/>
    <property type="match status" value="1"/>
</dbReference>
<evidence type="ECO:0000313" key="4">
    <source>
        <dbReference type="Proteomes" id="UP001596997"/>
    </source>
</evidence>
<gene>
    <name evidence="3" type="ORF">ACFQ1O_11640</name>
</gene>
<dbReference type="SUPFAM" id="SSF53474">
    <property type="entry name" value="alpha/beta-Hydrolases"/>
    <property type="match status" value="1"/>
</dbReference>
<accession>A0ABW3I4G8</accession>
<dbReference type="InterPro" id="IPR011042">
    <property type="entry name" value="6-blade_b-propeller_TolB-like"/>
</dbReference>
<dbReference type="EMBL" id="JBHTJM010000009">
    <property type="protein sequence ID" value="MFD0964658.1"/>
    <property type="molecule type" value="Genomic_DNA"/>
</dbReference>
<dbReference type="Gene3D" id="3.40.50.1820">
    <property type="entry name" value="alpha/beta hydrolase"/>
    <property type="match status" value="1"/>
</dbReference>
<sequence length="816" mass="92288">MTKTFKDAKLITLGLVLMQSFIGFSQTNDESKKWQKPDEDILKIIHAPKLPQSSISPTGTHMLLSDPIIYPDLAELGSTMHKLAGLRVNPQNNYTHGRHGGVNPRILSIKQKTTEKINLPEGAELLSTSWTTNGKKAALSVGFEDRIELWLYNIDGALKKVENVTINPLLGSGVSWLPDQENLLIRKIPNRGAAPTESKMPTGPIILQDKGAKARSTYESRNLLKTNYDDELFSYYTISELVVYSPKTNQLTTIGQPDYYNTVSYSPDGNYILVSKLKGPWPHDVAYWRFAKDIEVWDKNGKFITNIASLPVANQVPVHGVAKGPRTVMWCPIKDNTLYWVEALDEGNPVKEASFRDKIVRLQAPFSDKPEEVYKAKNRILYNQVLWGEENGVAMIFERKRKERKRYISLLDVNTKKAKLWFEFNESDTYNNPGFPIFKNNDKGKYVFKTRNNAIYFRGEGGSKKGNRPFLDLRNIKTGKSERIFRCDPEKYEFFTGFTDNNNEFIFRSESSSSVPNYYLAKIGKKKKAIKGEPERALTIKPITNFKDPSPELRKITKRIVTYKRKDGVPLSFQLLLPPGYKEGTKLPTVVYAYPREYSGAKTAGQVRGSSKRFMRVYGASHLYFLLKGYAILDQTAMPMIGDPETVYDTFVEQLVDDAEAAVNKAIEIGIADPDRIGIIGHSHGGLMVANLLAHTDLFAAGIARSGSYNKTNQPFGFQSERRSLFEAREAYINLSPTFFADKVNEPILIIHGDDDANPGTLTAQSEVFYEAVRGSGGNARLVLLPFEDHGYRAKESIEHVVWEQIKWFDKYLKNK</sequence>
<dbReference type="Pfam" id="PF00326">
    <property type="entry name" value="Peptidase_S9"/>
    <property type="match status" value="1"/>
</dbReference>
<evidence type="ECO:0000313" key="3">
    <source>
        <dbReference type="EMBL" id="MFD0964658.1"/>
    </source>
</evidence>
<dbReference type="Proteomes" id="UP001596997">
    <property type="component" value="Unassembled WGS sequence"/>
</dbReference>
<keyword evidence="1 3" id="KW-0378">Hydrolase</keyword>
<dbReference type="InterPro" id="IPR029058">
    <property type="entry name" value="AB_hydrolase_fold"/>
</dbReference>
<proteinExistence type="predicted"/>
<comment type="caution">
    <text evidence="3">The sequence shown here is derived from an EMBL/GenBank/DDBJ whole genome shotgun (WGS) entry which is preliminary data.</text>
</comment>
<dbReference type="PANTHER" id="PTHR42776:SF28">
    <property type="entry name" value="GLUTAMYL ENDOPEPTIDASE, CHLOROPLASTIC-RELATED"/>
    <property type="match status" value="1"/>
</dbReference>
<dbReference type="GO" id="GO:0016787">
    <property type="term" value="F:hydrolase activity"/>
    <property type="evidence" value="ECO:0007669"/>
    <property type="project" value="UniProtKB-KW"/>
</dbReference>
<evidence type="ECO:0000256" key="1">
    <source>
        <dbReference type="ARBA" id="ARBA00022801"/>
    </source>
</evidence>
<dbReference type="SUPFAM" id="SSF82171">
    <property type="entry name" value="DPP6 N-terminal domain-like"/>
    <property type="match status" value="1"/>
</dbReference>
<dbReference type="InterPro" id="IPR001375">
    <property type="entry name" value="Peptidase_S9_cat"/>
</dbReference>
<dbReference type="EC" id="3.4.-.-" evidence="3"/>
<organism evidence="3 4">
    <name type="scientific">Pseudofulvibacter geojedonensis</name>
    <dbReference type="NCBI Taxonomy" id="1123758"/>
    <lineage>
        <taxon>Bacteria</taxon>
        <taxon>Pseudomonadati</taxon>
        <taxon>Bacteroidota</taxon>
        <taxon>Flavobacteriia</taxon>
        <taxon>Flavobacteriales</taxon>
        <taxon>Flavobacteriaceae</taxon>
        <taxon>Pseudofulvibacter</taxon>
    </lineage>
</organism>
<dbReference type="PANTHER" id="PTHR42776">
    <property type="entry name" value="SERINE PEPTIDASE S9 FAMILY MEMBER"/>
    <property type="match status" value="1"/>
</dbReference>
<protein>
    <submittedName>
        <fullName evidence="3">Alpha/beta hydrolase family protein</fullName>
        <ecNumber evidence="3">3.4.-.-</ecNumber>
    </submittedName>
</protein>
<evidence type="ECO:0000259" key="2">
    <source>
        <dbReference type="Pfam" id="PF00326"/>
    </source>
</evidence>
<reference evidence="4" key="1">
    <citation type="journal article" date="2019" name="Int. J. Syst. Evol. Microbiol.">
        <title>The Global Catalogue of Microorganisms (GCM) 10K type strain sequencing project: providing services to taxonomists for standard genome sequencing and annotation.</title>
        <authorList>
            <consortium name="The Broad Institute Genomics Platform"/>
            <consortium name="The Broad Institute Genome Sequencing Center for Infectious Disease"/>
            <person name="Wu L."/>
            <person name="Ma J."/>
        </authorList>
    </citation>
    <scope>NUCLEOTIDE SEQUENCE [LARGE SCALE GENOMIC DNA]</scope>
    <source>
        <strain evidence="4">CCUG 62114</strain>
    </source>
</reference>
<keyword evidence="4" id="KW-1185">Reference proteome</keyword>
<feature type="domain" description="Peptidase S9 prolyl oligopeptidase catalytic" evidence="2">
    <location>
        <begin position="654"/>
        <end position="815"/>
    </location>
</feature>
<dbReference type="RefSeq" id="WP_377716198.1">
    <property type="nucleotide sequence ID" value="NZ_JBHTJM010000009.1"/>
</dbReference>
<name>A0ABW3I4G8_9FLAO</name>